<feature type="chain" id="PRO_5031408168" description="DUF3828 domain-containing protein" evidence="1">
    <location>
        <begin position="23"/>
        <end position="156"/>
    </location>
</feature>
<dbReference type="AlphaFoldDB" id="A0A7X5QI37"/>
<accession>A0A7X5QI37</accession>
<evidence type="ECO:0008006" key="4">
    <source>
        <dbReference type="Google" id="ProtNLM"/>
    </source>
</evidence>
<keyword evidence="1" id="KW-0732">Signal</keyword>
<sequence>MKKIFISLLVFVLCMLSTISFANDINFKDPKSLVNGFIYDYYNWNKNSLRSLEGENYFSPEKEYSNLLMKYCFPEKVGRNGSIYGQYPLHYPEGEKIMSSRIKRNTAIVVTKVPSRFSETDDDVDIFEYQLFYKNNRWFINEVFSIDKTGKKTRTL</sequence>
<name>A0A7X5QI37_9GAMM</name>
<keyword evidence="3" id="KW-1185">Reference proteome</keyword>
<comment type="caution">
    <text evidence="2">The sequence shown here is derived from an EMBL/GenBank/DDBJ whole genome shotgun (WGS) entry which is preliminary data.</text>
</comment>
<protein>
    <recommendedName>
        <fullName evidence="4">DUF3828 domain-containing protein</fullName>
    </recommendedName>
</protein>
<dbReference type="RefSeq" id="WP_166310927.1">
    <property type="nucleotide sequence ID" value="NZ_CAWPIB010000088.1"/>
</dbReference>
<proteinExistence type="predicted"/>
<reference evidence="2 3" key="1">
    <citation type="submission" date="2018-02" db="EMBL/GenBank/DDBJ databases">
        <authorList>
            <person name="Machado R.A."/>
        </authorList>
    </citation>
    <scope>NUCLEOTIDE SEQUENCE [LARGE SCALE GENOMIC DNA]</scope>
    <source>
        <strain evidence="2 3">DSM 19724</strain>
    </source>
</reference>
<gene>
    <name evidence="2" type="ORF">C5469_22775</name>
</gene>
<organism evidence="2 3">
    <name type="scientific">Photorhabdus cinerea</name>
    <dbReference type="NCBI Taxonomy" id="471575"/>
    <lineage>
        <taxon>Bacteria</taxon>
        <taxon>Pseudomonadati</taxon>
        <taxon>Pseudomonadota</taxon>
        <taxon>Gammaproteobacteria</taxon>
        <taxon>Enterobacterales</taxon>
        <taxon>Morganellaceae</taxon>
        <taxon>Photorhabdus</taxon>
    </lineage>
</organism>
<dbReference type="Proteomes" id="UP000591844">
    <property type="component" value="Unassembled WGS sequence"/>
</dbReference>
<dbReference type="EMBL" id="PUJW01000088">
    <property type="protein sequence ID" value="NHB94784.1"/>
    <property type="molecule type" value="Genomic_DNA"/>
</dbReference>
<evidence type="ECO:0000256" key="1">
    <source>
        <dbReference type="SAM" id="SignalP"/>
    </source>
</evidence>
<feature type="signal peptide" evidence="1">
    <location>
        <begin position="1"/>
        <end position="22"/>
    </location>
</feature>
<evidence type="ECO:0000313" key="3">
    <source>
        <dbReference type="Proteomes" id="UP000591844"/>
    </source>
</evidence>
<evidence type="ECO:0000313" key="2">
    <source>
        <dbReference type="EMBL" id="NHB94784.1"/>
    </source>
</evidence>